<dbReference type="EMBL" id="AVOT02048067">
    <property type="protein sequence ID" value="MBW0543297.1"/>
    <property type="molecule type" value="Genomic_DNA"/>
</dbReference>
<keyword evidence="2" id="KW-1185">Reference proteome</keyword>
<dbReference type="Proteomes" id="UP000765509">
    <property type="component" value="Unassembled WGS sequence"/>
</dbReference>
<gene>
    <name evidence="1" type="ORF">O181_083012</name>
</gene>
<dbReference type="AlphaFoldDB" id="A0A9Q3IJQ9"/>
<sequence length="80" mass="9339">MEIDRKKIFRFSEWAPEIDTPDNDKTESEGTETPILEIRPSEPYKELFSAVMNTYAKQNQCGILLQLIQQYTGTQKWNPS</sequence>
<protein>
    <submittedName>
        <fullName evidence="1">Uncharacterized protein</fullName>
    </submittedName>
</protein>
<comment type="caution">
    <text evidence="1">The sequence shown here is derived from an EMBL/GenBank/DDBJ whole genome shotgun (WGS) entry which is preliminary data.</text>
</comment>
<evidence type="ECO:0000313" key="1">
    <source>
        <dbReference type="EMBL" id="MBW0543297.1"/>
    </source>
</evidence>
<evidence type="ECO:0000313" key="2">
    <source>
        <dbReference type="Proteomes" id="UP000765509"/>
    </source>
</evidence>
<organism evidence="1 2">
    <name type="scientific">Austropuccinia psidii MF-1</name>
    <dbReference type="NCBI Taxonomy" id="1389203"/>
    <lineage>
        <taxon>Eukaryota</taxon>
        <taxon>Fungi</taxon>
        <taxon>Dikarya</taxon>
        <taxon>Basidiomycota</taxon>
        <taxon>Pucciniomycotina</taxon>
        <taxon>Pucciniomycetes</taxon>
        <taxon>Pucciniales</taxon>
        <taxon>Sphaerophragmiaceae</taxon>
        <taxon>Austropuccinia</taxon>
    </lineage>
</organism>
<reference evidence="1" key="1">
    <citation type="submission" date="2021-03" db="EMBL/GenBank/DDBJ databases">
        <title>Draft genome sequence of rust myrtle Austropuccinia psidii MF-1, a brazilian biotype.</title>
        <authorList>
            <person name="Quecine M.C."/>
            <person name="Pachon D.M.R."/>
            <person name="Bonatelli M.L."/>
            <person name="Correr F.H."/>
            <person name="Franceschini L.M."/>
            <person name="Leite T.F."/>
            <person name="Margarido G.R.A."/>
            <person name="Almeida C.A."/>
            <person name="Ferrarezi J.A."/>
            <person name="Labate C.A."/>
        </authorList>
    </citation>
    <scope>NUCLEOTIDE SEQUENCE</scope>
    <source>
        <strain evidence="1">MF-1</strain>
    </source>
</reference>
<accession>A0A9Q3IJQ9</accession>
<proteinExistence type="predicted"/>
<name>A0A9Q3IJQ9_9BASI</name>